<dbReference type="Proteomes" id="UP000639338">
    <property type="component" value="Unassembled WGS sequence"/>
</dbReference>
<dbReference type="SUPFAM" id="SSF46689">
    <property type="entry name" value="Homeodomain-like"/>
    <property type="match status" value="1"/>
</dbReference>
<dbReference type="InterPro" id="IPR020479">
    <property type="entry name" value="HD_metazoa"/>
</dbReference>
<evidence type="ECO:0000256" key="6">
    <source>
        <dbReference type="RuleBase" id="RU000682"/>
    </source>
</evidence>
<comment type="caution">
    <text evidence="9">The sequence shown here is derived from an EMBL/GenBank/DDBJ whole genome shotgun (WGS) entry which is preliminary data.</text>
</comment>
<dbReference type="GO" id="GO:0005634">
    <property type="term" value="C:nucleus"/>
    <property type="evidence" value="ECO:0007669"/>
    <property type="project" value="UniProtKB-SubCell"/>
</dbReference>
<keyword evidence="4 5" id="KW-0539">Nucleus</keyword>
<keyword evidence="2 5" id="KW-0238">DNA-binding</keyword>
<dbReference type="InterPro" id="IPR001356">
    <property type="entry name" value="HD"/>
</dbReference>
<evidence type="ECO:0000256" key="7">
    <source>
        <dbReference type="SAM" id="MobiDB-lite"/>
    </source>
</evidence>
<feature type="compositionally biased region" description="Polar residues" evidence="7">
    <location>
        <begin position="19"/>
        <end position="38"/>
    </location>
</feature>
<evidence type="ECO:0000256" key="4">
    <source>
        <dbReference type="ARBA" id="ARBA00023242"/>
    </source>
</evidence>
<dbReference type="OrthoDB" id="6159439at2759"/>
<proteinExistence type="predicted"/>
<evidence type="ECO:0000313" key="10">
    <source>
        <dbReference type="Proteomes" id="UP000639338"/>
    </source>
</evidence>
<dbReference type="Gene3D" id="1.10.10.60">
    <property type="entry name" value="Homeodomain-like"/>
    <property type="match status" value="1"/>
</dbReference>
<dbReference type="AlphaFoldDB" id="A0A835CTJ3"/>
<dbReference type="PRINTS" id="PR00024">
    <property type="entry name" value="HOMEOBOX"/>
</dbReference>
<reference evidence="9 10" key="1">
    <citation type="submission" date="2020-08" db="EMBL/GenBank/DDBJ databases">
        <title>Aphidius gifuensis genome sequencing and assembly.</title>
        <authorList>
            <person name="Du Z."/>
        </authorList>
    </citation>
    <scope>NUCLEOTIDE SEQUENCE [LARGE SCALE GENOMIC DNA]</scope>
    <source>
        <strain evidence="9">YNYX2018</strain>
        <tissue evidence="9">Adults</tissue>
    </source>
</reference>
<feature type="DNA-binding region" description="Homeobox" evidence="5">
    <location>
        <begin position="174"/>
        <end position="233"/>
    </location>
</feature>
<dbReference type="PROSITE" id="PS00027">
    <property type="entry name" value="HOMEOBOX_1"/>
    <property type="match status" value="1"/>
</dbReference>
<name>A0A835CTJ3_APHGI</name>
<dbReference type="InterPro" id="IPR017970">
    <property type="entry name" value="Homeobox_CS"/>
</dbReference>
<dbReference type="PANTHER" id="PTHR24333">
    <property type="entry name" value="HOMEO BOX HB9 LIKE A-RELATED"/>
    <property type="match status" value="1"/>
</dbReference>
<evidence type="ECO:0000256" key="5">
    <source>
        <dbReference type="PROSITE-ProRule" id="PRU00108"/>
    </source>
</evidence>
<dbReference type="CDD" id="cd00086">
    <property type="entry name" value="homeodomain"/>
    <property type="match status" value="1"/>
</dbReference>
<protein>
    <recommendedName>
        <fullName evidence="8">Homeobox domain-containing protein</fullName>
    </recommendedName>
</protein>
<evidence type="ECO:0000256" key="1">
    <source>
        <dbReference type="ARBA" id="ARBA00004123"/>
    </source>
</evidence>
<feature type="region of interest" description="Disordered" evidence="7">
    <location>
        <begin position="13"/>
        <end position="44"/>
    </location>
</feature>
<keyword evidence="10" id="KW-1185">Reference proteome</keyword>
<evidence type="ECO:0000256" key="2">
    <source>
        <dbReference type="ARBA" id="ARBA00023125"/>
    </source>
</evidence>
<dbReference type="GO" id="GO:0000981">
    <property type="term" value="F:DNA-binding transcription factor activity, RNA polymerase II-specific"/>
    <property type="evidence" value="ECO:0007669"/>
    <property type="project" value="InterPro"/>
</dbReference>
<feature type="domain" description="Homeobox" evidence="8">
    <location>
        <begin position="172"/>
        <end position="232"/>
    </location>
</feature>
<comment type="subcellular location">
    <subcellularLocation>
        <location evidence="1 5 6">Nucleus</location>
    </subcellularLocation>
</comment>
<dbReference type="Pfam" id="PF00046">
    <property type="entry name" value="Homeodomain"/>
    <property type="match status" value="1"/>
</dbReference>
<dbReference type="GO" id="GO:0003677">
    <property type="term" value="F:DNA binding"/>
    <property type="evidence" value="ECO:0007669"/>
    <property type="project" value="UniProtKB-UniRule"/>
</dbReference>
<dbReference type="InterPro" id="IPR050848">
    <property type="entry name" value="Homeobox_TF"/>
</dbReference>
<sequence>MTLCKMNLIEEINNRDNFSESSSPSNDPTGYQTDSSVESIEDRKVKNSFNQLSSAFTIDSILGNDNKKNKNIEKNNDTFKSQHDDEEIKNFFVRPTPVTPSPRSFCDLHPSGIYTSEGINYQQEGISDAGYSAASLASASLLYSSWFNQSKSNQIFGLQAPKPSGRRSRKPGVDRKPRQAYSAKQLEKLEAEFKVDKYLSVNKRMELSKSLNLTEVQIKTWFQNRRTKWKKQLTSRLKIAQRQGLFPQNYFTPAQYPLLPYYSTPLIFNSNTNDTSSSLASTLPSESLISPD</sequence>
<feature type="region of interest" description="Disordered" evidence="7">
    <location>
        <begin position="157"/>
        <end position="179"/>
    </location>
</feature>
<evidence type="ECO:0000259" key="8">
    <source>
        <dbReference type="PROSITE" id="PS50071"/>
    </source>
</evidence>
<dbReference type="PROSITE" id="PS50071">
    <property type="entry name" value="HOMEOBOX_2"/>
    <property type="match status" value="1"/>
</dbReference>
<accession>A0A835CTJ3</accession>
<dbReference type="InterPro" id="IPR009057">
    <property type="entry name" value="Homeodomain-like_sf"/>
</dbReference>
<evidence type="ECO:0000313" key="9">
    <source>
        <dbReference type="EMBL" id="KAF7995432.1"/>
    </source>
</evidence>
<evidence type="ECO:0000256" key="3">
    <source>
        <dbReference type="ARBA" id="ARBA00023155"/>
    </source>
</evidence>
<gene>
    <name evidence="9" type="ORF">HCN44_006539</name>
</gene>
<organism evidence="9 10">
    <name type="scientific">Aphidius gifuensis</name>
    <name type="common">Parasitoid wasp</name>
    <dbReference type="NCBI Taxonomy" id="684658"/>
    <lineage>
        <taxon>Eukaryota</taxon>
        <taxon>Metazoa</taxon>
        <taxon>Ecdysozoa</taxon>
        <taxon>Arthropoda</taxon>
        <taxon>Hexapoda</taxon>
        <taxon>Insecta</taxon>
        <taxon>Pterygota</taxon>
        <taxon>Neoptera</taxon>
        <taxon>Endopterygota</taxon>
        <taxon>Hymenoptera</taxon>
        <taxon>Apocrita</taxon>
        <taxon>Ichneumonoidea</taxon>
        <taxon>Braconidae</taxon>
        <taxon>Aphidiinae</taxon>
        <taxon>Aphidius</taxon>
    </lineage>
</organism>
<keyword evidence="3 5" id="KW-0371">Homeobox</keyword>
<dbReference type="EMBL" id="JACMRX010000002">
    <property type="protein sequence ID" value="KAF7995432.1"/>
    <property type="molecule type" value="Genomic_DNA"/>
</dbReference>
<dbReference type="PANTHER" id="PTHR24333:SF9">
    <property type="entry name" value="HOMEOBOX DOMAIN-CONTAINING PROTEIN"/>
    <property type="match status" value="1"/>
</dbReference>
<dbReference type="SMART" id="SM00389">
    <property type="entry name" value="HOX"/>
    <property type="match status" value="1"/>
</dbReference>